<feature type="binding site" evidence="8">
    <location>
        <begin position="147"/>
        <end position="150"/>
    </location>
    <ligand>
        <name>ATP</name>
        <dbReference type="ChEBI" id="CHEBI:30616"/>
    </ligand>
</feature>
<dbReference type="Gene3D" id="3.30.1300.10">
    <property type="entry name" value="Pantoate-beta-alanine ligase, C-terminal domain"/>
    <property type="match status" value="1"/>
</dbReference>
<keyword evidence="5 8" id="KW-0547">Nucleotide-binding</keyword>
<feature type="binding site" evidence="8">
    <location>
        <begin position="184"/>
        <end position="187"/>
    </location>
    <ligand>
        <name>ATP</name>
        <dbReference type="ChEBI" id="CHEBI:30616"/>
    </ligand>
</feature>
<accession>A0A1G9R2Y7</accession>
<gene>
    <name evidence="8" type="primary">panC</name>
    <name evidence="9" type="ORF">SAMN05421813_10767</name>
</gene>
<feature type="binding site" evidence="8">
    <location>
        <position position="176"/>
    </location>
    <ligand>
        <name>ATP</name>
        <dbReference type="ChEBI" id="CHEBI:30616"/>
    </ligand>
</feature>
<comment type="miscellaneous">
    <text evidence="8">The reaction proceeds by a bi uni uni bi ping pong mechanism.</text>
</comment>
<comment type="pathway">
    <text evidence="1 8">Cofactor biosynthesis; (R)-pantothenate biosynthesis; (R)-pantothenate from (R)-pantoate and beta-alanine: step 1/1.</text>
</comment>
<keyword evidence="6 8" id="KW-0067">ATP-binding</keyword>
<feature type="binding site" evidence="8">
    <location>
        <begin position="30"/>
        <end position="37"/>
    </location>
    <ligand>
        <name>ATP</name>
        <dbReference type="ChEBI" id="CHEBI:30616"/>
    </ligand>
</feature>
<dbReference type="Pfam" id="PF02569">
    <property type="entry name" value="Pantoate_ligase"/>
    <property type="match status" value="1"/>
</dbReference>
<evidence type="ECO:0000256" key="7">
    <source>
        <dbReference type="ARBA" id="ARBA00048258"/>
    </source>
</evidence>
<dbReference type="EMBL" id="FNHH01000007">
    <property type="protein sequence ID" value="SDM17491.1"/>
    <property type="molecule type" value="Genomic_DNA"/>
</dbReference>
<protein>
    <recommendedName>
        <fullName evidence="8">Pantothenate synthetase</fullName>
        <shortName evidence="8">PS</shortName>
        <ecNumber evidence="8">6.3.2.1</ecNumber>
    </recommendedName>
    <alternativeName>
        <fullName evidence="8">Pantoate--beta-alanine ligase</fullName>
    </alternativeName>
    <alternativeName>
        <fullName evidence="8">Pantoate-activating enzyme</fullName>
    </alternativeName>
</protein>
<evidence type="ECO:0000256" key="6">
    <source>
        <dbReference type="ARBA" id="ARBA00022840"/>
    </source>
</evidence>
<dbReference type="SUPFAM" id="SSF52374">
    <property type="entry name" value="Nucleotidylyl transferase"/>
    <property type="match status" value="1"/>
</dbReference>
<keyword evidence="8" id="KW-0963">Cytoplasm</keyword>
<dbReference type="PANTHER" id="PTHR21299:SF1">
    <property type="entry name" value="PANTOATE--BETA-ALANINE LIGASE"/>
    <property type="match status" value="1"/>
</dbReference>
<dbReference type="GO" id="GO:0005524">
    <property type="term" value="F:ATP binding"/>
    <property type="evidence" value="ECO:0007669"/>
    <property type="project" value="UniProtKB-KW"/>
</dbReference>
<dbReference type="CDD" id="cd00560">
    <property type="entry name" value="PanC"/>
    <property type="match status" value="1"/>
</dbReference>
<evidence type="ECO:0000256" key="1">
    <source>
        <dbReference type="ARBA" id="ARBA00004990"/>
    </source>
</evidence>
<organism evidence="9 10">
    <name type="scientific">Daejeonella rubra</name>
    <dbReference type="NCBI Taxonomy" id="990371"/>
    <lineage>
        <taxon>Bacteria</taxon>
        <taxon>Pseudomonadati</taxon>
        <taxon>Bacteroidota</taxon>
        <taxon>Sphingobacteriia</taxon>
        <taxon>Sphingobacteriales</taxon>
        <taxon>Sphingobacteriaceae</taxon>
        <taxon>Daejeonella</taxon>
    </lineage>
</organism>
<feature type="binding site" evidence="8">
    <location>
        <position position="153"/>
    </location>
    <ligand>
        <name>(R)-pantoate</name>
        <dbReference type="ChEBI" id="CHEBI:15980"/>
    </ligand>
</feature>
<comment type="subunit">
    <text evidence="8">Homodimer.</text>
</comment>
<dbReference type="NCBIfam" id="TIGR00125">
    <property type="entry name" value="cyt_tran_rel"/>
    <property type="match status" value="1"/>
</dbReference>
<keyword evidence="3 8" id="KW-0436">Ligase</keyword>
<evidence type="ECO:0000256" key="5">
    <source>
        <dbReference type="ARBA" id="ARBA00022741"/>
    </source>
</evidence>
<dbReference type="NCBIfam" id="TIGR00018">
    <property type="entry name" value="panC"/>
    <property type="match status" value="1"/>
</dbReference>
<evidence type="ECO:0000313" key="10">
    <source>
        <dbReference type="Proteomes" id="UP000199226"/>
    </source>
</evidence>
<comment type="subcellular location">
    <subcellularLocation>
        <location evidence="8">Cytoplasm</location>
    </subcellularLocation>
</comment>
<dbReference type="PANTHER" id="PTHR21299">
    <property type="entry name" value="CYTIDYLATE KINASE/PANTOATE-BETA-ALANINE LIGASE"/>
    <property type="match status" value="1"/>
</dbReference>
<dbReference type="STRING" id="990371.SAMN05421813_10767"/>
<proteinExistence type="inferred from homology"/>
<sequence>MKIFNSRQAVHNYLNELRASGNSIGFVPTMGALHAGHLSLIKLARQKSDVIVCSIFVNPTQFNDKKDLENYPRPVEDDIRKLEEVKCDVLFIPGVAEMYNSTEKWNIELGNLDKILEGKIRPGHYQGVTQIVKKLFDTINPHYAFFGQKDYQQFMVISYMVKKLRVKIKLVLCPIIRESDGLAMSSRNIYLSPPDRKNALALYKALSKVVELYKTKTIAQIIKEVNSFLKSAPGIELEYFEIFNAKSFEAVTSKRSASLIALVAAKVGSIRIIDNMILK</sequence>
<keyword evidence="4 8" id="KW-0566">Pantothenate biosynthesis</keyword>
<keyword evidence="10" id="KW-1185">Reference proteome</keyword>
<reference evidence="10" key="1">
    <citation type="submission" date="2016-10" db="EMBL/GenBank/DDBJ databases">
        <authorList>
            <person name="Varghese N."/>
            <person name="Submissions S."/>
        </authorList>
    </citation>
    <scope>NUCLEOTIDE SEQUENCE [LARGE SCALE GENOMIC DNA]</scope>
    <source>
        <strain evidence="10">DSM 24536</strain>
    </source>
</reference>
<dbReference type="GO" id="GO:0015940">
    <property type="term" value="P:pantothenate biosynthetic process"/>
    <property type="evidence" value="ECO:0007669"/>
    <property type="project" value="UniProtKB-UniRule"/>
</dbReference>
<dbReference type="RefSeq" id="WP_090702883.1">
    <property type="nucleotide sequence ID" value="NZ_FNHH01000007.1"/>
</dbReference>
<evidence type="ECO:0000256" key="2">
    <source>
        <dbReference type="ARBA" id="ARBA00009256"/>
    </source>
</evidence>
<dbReference type="EC" id="6.3.2.1" evidence="8"/>
<dbReference type="InterPro" id="IPR004821">
    <property type="entry name" value="Cyt_trans-like"/>
</dbReference>
<dbReference type="InterPro" id="IPR003721">
    <property type="entry name" value="Pantoate_ligase"/>
</dbReference>
<evidence type="ECO:0000256" key="3">
    <source>
        <dbReference type="ARBA" id="ARBA00022598"/>
    </source>
</evidence>
<comment type="catalytic activity">
    <reaction evidence="7 8">
        <text>(R)-pantoate + beta-alanine + ATP = (R)-pantothenate + AMP + diphosphate + H(+)</text>
        <dbReference type="Rhea" id="RHEA:10912"/>
        <dbReference type="ChEBI" id="CHEBI:15378"/>
        <dbReference type="ChEBI" id="CHEBI:15980"/>
        <dbReference type="ChEBI" id="CHEBI:29032"/>
        <dbReference type="ChEBI" id="CHEBI:30616"/>
        <dbReference type="ChEBI" id="CHEBI:33019"/>
        <dbReference type="ChEBI" id="CHEBI:57966"/>
        <dbReference type="ChEBI" id="CHEBI:456215"/>
        <dbReference type="EC" id="6.3.2.1"/>
    </reaction>
</comment>
<dbReference type="Proteomes" id="UP000199226">
    <property type="component" value="Unassembled WGS sequence"/>
</dbReference>
<comment type="similarity">
    <text evidence="2 8">Belongs to the pantothenate synthetase family.</text>
</comment>
<comment type="function">
    <text evidence="8">Catalyzes the condensation of pantoate with beta-alanine in an ATP-dependent reaction via a pantoyl-adenylate intermediate.</text>
</comment>
<name>A0A1G9R2Y7_9SPHI</name>
<dbReference type="OrthoDB" id="9773087at2"/>
<evidence type="ECO:0000256" key="4">
    <source>
        <dbReference type="ARBA" id="ARBA00022655"/>
    </source>
</evidence>
<feature type="binding site" evidence="8">
    <location>
        <position position="61"/>
    </location>
    <ligand>
        <name>beta-alanine</name>
        <dbReference type="ChEBI" id="CHEBI:57966"/>
    </ligand>
</feature>
<dbReference type="GO" id="GO:0004592">
    <property type="term" value="F:pantoate-beta-alanine ligase activity"/>
    <property type="evidence" value="ECO:0007669"/>
    <property type="project" value="UniProtKB-UniRule"/>
</dbReference>
<dbReference type="AlphaFoldDB" id="A0A1G9R2Y7"/>
<dbReference type="UniPathway" id="UPA00028">
    <property type="reaction ID" value="UER00005"/>
</dbReference>
<evidence type="ECO:0000256" key="8">
    <source>
        <dbReference type="HAMAP-Rule" id="MF_00158"/>
    </source>
</evidence>
<dbReference type="Gene3D" id="3.40.50.620">
    <property type="entry name" value="HUPs"/>
    <property type="match status" value="1"/>
</dbReference>
<feature type="active site" description="Proton donor" evidence="8">
    <location>
        <position position="37"/>
    </location>
</feature>
<feature type="binding site" evidence="8">
    <location>
        <position position="61"/>
    </location>
    <ligand>
        <name>(R)-pantoate</name>
        <dbReference type="ChEBI" id="CHEBI:15980"/>
    </ligand>
</feature>
<dbReference type="InterPro" id="IPR014729">
    <property type="entry name" value="Rossmann-like_a/b/a_fold"/>
</dbReference>
<dbReference type="GO" id="GO:0005829">
    <property type="term" value="C:cytosol"/>
    <property type="evidence" value="ECO:0007669"/>
    <property type="project" value="TreeGrafter"/>
</dbReference>
<dbReference type="HAMAP" id="MF_00158">
    <property type="entry name" value="PanC"/>
    <property type="match status" value="1"/>
</dbReference>
<evidence type="ECO:0000313" key="9">
    <source>
        <dbReference type="EMBL" id="SDM17491.1"/>
    </source>
</evidence>
<dbReference type="InterPro" id="IPR042176">
    <property type="entry name" value="Pantoate_ligase_C"/>
</dbReference>